<dbReference type="AlphaFoldDB" id="A0AAP3XR48"/>
<dbReference type="PANTHER" id="PTHR32332:SF20">
    <property type="entry name" value="2-NITROPROPANE DIOXYGENASE-LIKE PROTEIN"/>
    <property type="match status" value="1"/>
</dbReference>
<evidence type="ECO:0000256" key="2">
    <source>
        <dbReference type="ARBA" id="ARBA00022643"/>
    </source>
</evidence>
<dbReference type="InterPro" id="IPR013785">
    <property type="entry name" value="Aldolase_TIM"/>
</dbReference>
<protein>
    <submittedName>
        <fullName evidence="4">Nitronate monooxygenase</fullName>
    </submittedName>
</protein>
<name>A0AAP3XR48_9PROT</name>
<evidence type="ECO:0000256" key="1">
    <source>
        <dbReference type="ARBA" id="ARBA00022630"/>
    </source>
</evidence>
<keyword evidence="3" id="KW-0560">Oxidoreductase</keyword>
<dbReference type="EMBL" id="JARGEQ010000082">
    <property type="protein sequence ID" value="MDF1586410.1"/>
    <property type="molecule type" value="Genomic_DNA"/>
</dbReference>
<comment type="caution">
    <text evidence="4">The sequence shown here is derived from an EMBL/GenBank/DDBJ whole genome shotgun (WGS) entry which is preliminary data.</text>
</comment>
<dbReference type="InterPro" id="IPR004136">
    <property type="entry name" value="NMO"/>
</dbReference>
<evidence type="ECO:0000313" key="5">
    <source>
        <dbReference type="Proteomes" id="UP001301140"/>
    </source>
</evidence>
<dbReference type="CDD" id="cd04730">
    <property type="entry name" value="NPD_like"/>
    <property type="match status" value="1"/>
</dbReference>
<evidence type="ECO:0000256" key="3">
    <source>
        <dbReference type="ARBA" id="ARBA00023002"/>
    </source>
</evidence>
<dbReference type="Proteomes" id="UP001301140">
    <property type="component" value="Unassembled WGS sequence"/>
</dbReference>
<dbReference type="PANTHER" id="PTHR32332">
    <property type="entry name" value="2-NITROPROPANE DIOXYGENASE"/>
    <property type="match status" value="1"/>
</dbReference>
<reference evidence="4 5" key="1">
    <citation type="submission" date="2023-03" db="EMBL/GenBank/DDBJ databases">
        <title>YIM 152171 draft genome.</title>
        <authorList>
            <person name="Yang Z."/>
        </authorList>
    </citation>
    <scope>NUCLEOTIDE SEQUENCE [LARGE SCALE GENOMIC DNA]</scope>
    <source>
        <strain evidence="4 5">YIM 152171</strain>
    </source>
</reference>
<dbReference type="Gene3D" id="3.20.20.70">
    <property type="entry name" value="Aldolase class I"/>
    <property type="match status" value="1"/>
</dbReference>
<accession>A0AAP3XR48</accession>
<keyword evidence="1" id="KW-0285">Flavoprotein</keyword>
<gene>
    <name evidence="4" type="ORF">PZ740_08435</name>
</gene>
<sequence>MREQLFSTRLTELFGIRHPILMGGLFQLADARFVAAAVNAGCMGFITAATFPDPERFREELRRCSELTGGRPFGVNLAISRQDEGGRRLLDHLRVLLEEGVRFVETSGGSPSEILPALKEGGVRVMHKVPAVRYAVSTARNPMIDAVCVVGAECGGHPGVYMIGSMVQAADAPARIDKPVAIGGGIGTGRQLTATLAMGADAVLMGTRFLVAEEIWAHRNIKERIVAGDGTDSTVVMQIFRRHHRVLDNEAAQEVRKLETAGITDFAAYEPHVTGRRVREAYETGDLSKGMIDYGQGACFADAIEPLEAIVDRIIDDAAAARRRLAALSWA</sequence>
<keyword evidence="2" id="KW-0288">FMN</keyword>
<dbReference type="RefSeq" id="WP_327788822.1">
    <property type="nucleotide sequence ID" value="NZ_JARGEQ010000082.1"/>
</dbReference>
<organism evidence="4 5">
    <name type="scientific">Marinimicrococcus flavescens</name>
    <dbReference type="NCBI Taxonomy" id="3031815"/>
    <lineage>
        <taxon>Bacteria</taxon>
        <taxon>Pseudomonadati</taxon>
        <taxon>Pseudomonadota</taxon>
        <taxon>Alphaproteobacteria</taxon>
        <taxon>Geminicoccales</taxon>
        <taxon>Geminicoccaceae</taxon>
        <taxon>Marinimicrococcus</taxon>
    </lineage>
</organism>
<evidence type="ECO:0000313" key="4">
    <source>
        <dbReference type="EMBL" id="MDF1586410.1"/>
    </source>
</evidence>
<keyword evidence="4" id="KW-0503">Monooxygenase</keyword>
<dbReference type="GO" id="GO:0018580">
    <property type="term" value="F:nitronate monooxygenase activity"/>
    <property type="evidence" value="ECO:0007669"/>
    <property type="project" value="InterPro"/>
</dbReference>
<dbReference type="Pfam" id="PF03060">
    <property type="entry name" value="NMO"/>
    <property type="match status" value="1"/>
</dbReference>
<keyword evidence="5" id="KW-1185">Reference proteome</keyword>
<proteinExistence type="predicted"/>
<dbReference type="SUPFAM" id="SSF51412">
    <property type="entry name" value="Inosine monophosphate dehydrogenase (IMPDH)"/>
    <property type="match status" value="1"/>
</dbReference>